<accession>A0A6N8JDX5</accession>
<dbReference type="AlphaFoldDB" id="A0A6N8JDX5"/>
<reference evidence="1 2" key="1">
    <citation type="submission" date="2019-12" db="EMBL/GenBank/DDBJ databases">
        <title>The draft genomic sequence of strain Chitinophaga oryziterrae JCM 16595.</title>
        <authorList>
            <person name="Zhang X."/>
        </authorList>
    </citation>
    <scope>NUCLEOTIDE SEQUENCE [LARGE SCALE GENOMIC DNA]</scope>
    <source>
        <strain evidence="1 2">JCM 16595</strain>
    </source>
</reference>
<keyword evidence="2" id="KW-1185">Reference proteome</keyword>
<protein>
    <submittedName>
        <fullName evidence="1">Uncharacterized protein</fullName>
    </submittedName>
</protein>
<dbReference type="EMBL" id="WRXO01000007">
    <property type="protein sequence ID" value="MVT43477.1"/>
    <property type="molecule type" value="Genomic_DNA"/>
</dbReference>
<comment type="caution">
    <text evidence="1">The sequence shown here is derived from an EMBL/GenBank/DDBJ whole genome shotgun (WGS) entry which is preliminary data.</text>
</comment>
<dbReference type="Proteomes" id="UP000468388">
    <property type="component" value="Unassembled WGS sequence"/>
</dbReference>
<evidence type="ECO:0000313" key="2">
    <source>
        <dbReference type="Proteomes" id="UP000468388"/>
    </source>
</evidence>
<gene>
    <name evidence="1" type="ORF">GO495_22955</name>
</gene>
<dbReference type="RefSeq" id="WP_157302146.1">
    <property type="nucleotide sequence ID" value="NZ_BAAAZB010000015.1"/>
</dbReference>
<dbReference type="OrthoDB" id="8564023at2"/>
<sequence length="123" mass="14221">MTEEEISNFEKIQAQTQSFHDEMSALARKTPNAAINKFKIKFINKALAECNDILGPGYSPFEDFDLFDEDELPSSSDVAMMLGQYLSCLEKKRADNIYVRSGYYYWTGTEIRTLMPEKINRKK</sequence>
<proteinExistence type="predicted"/>
<organism evidence="1 2">
    <name type="scientific">Chitinophaga oryziterrae</name>
    <dbReference type="NCBI Taxonomy" id="1031224"/>
    <lineage>
        <taxon>Bacteria</taxon>
        <taxon>Pseudomonadati</taxon>
        <taxon>Bacteroidota</taxon>
        <taxon>Chitinophagia</taxon>
        <taxon>Chitinophagales</taxon>
        <taxon>Chitinophagaceae</taxon>
        <taxon>Chitinophaga</taxon>
    </lineage>
</organism>
<name>A0A6N8JDX5_9BACT</name>
<evidence type="ECO:0000313" key="1">
    <source>
        <dbReference type="EMBL" id="MVT43477.1"/>
    </source>
</evidence>